<comment type="caution">
    <text evidence="3">The sequence shown here is derived from an EMBL/GenBank/DDBJ whole genome shotgun (WGS) entry which is preliminary data.</text>
</comment>
<dbReference type="PANTHER" id="PTHR30121:SF6">
    <property type="entry name" value="SLR6007 PROTEIN"/>
    <property type="match status" value="1"/>
</dbReference>
<evidence type="ECO:0000313" key="4">
    <source>
        <dbReference type="Proteomes" id="UP000011571"/>
    </source>
</evidence>
<sequence>MVNTALQDCFKGKGIAVIVPKGNAVDELLRKIPEERLDDVVYINPAAGSAAINVLEPHITPGMSEAQKTRQKEIIVSDLIDLFRRQSENWGDRFGRILETLLHAHIEANIRNSESKTLLDVFESITDSEKLIALIDGTRDVVVREQLVRVHEDLSSYELEPLQRRLNDFLINPTLRRFVSQKSSFNVREAVNQGKIILVDIQKGELGDKVTQLIGSIVITQIWAATQSRITQPPNRRTPFYLYIDELQNFGGEDGNFVKILSEAREYRLGCWLITQYLDQLPREMQKAVSTNCRTKIVFNPDGSNKAHLSKWLNGINTKELNRLGRFRAAIQTPAEGRSERAAVFTTTLPPWKPREDRDLGKIKKRATPEGTPIEELSLISIGQGNNAGGKHHRELLTEAKARLEDSECDVEILYQYSGADRPDAIVKLPSGEIAHLEAEHSTLSKPSKVLENLRRGQKKGKEVIFAVQTGNKDKLANILEDPVNRNGDDHQDENGSYSHYTDSNGHLVTDVQNLKNADYRIIEIDVKYDKPECPELEHHSSNDLQNFCLYRSDKHCTKLQINCVLTQ</sequence>
<dbReference type="InterPro" id="IPR051162">
    <property type="entry name" value="T4SS_component"/>
</dbReference>
<dbReference type="Pfam" id="PF12696">
    <property type="entry name" value="TraG-D_C"/>
    <property type="match status" value="1"/>
</dbReference>
<dbReference type="CDD" id="cd01127">
    <property type="entry name" value="TrwB_TraG_TraD_VirD4"/>
    <property type="match status" value="1"/>
</dbReference>
<dbReference type="Gene3D" id="3.40.50.300">
    <property type="entry name" value="P-loop containing nucleotide triphosphate hydrolases"/>
    <property type="match status" value="1"/>
</dbReference>
<gene>
    <name evidence="3" type="ORF">C454_11151</name>
</gene>
<feature type="compositionally biased region" description="Basic and acidic residues" evidence="1">
    <location>
        <begin position="484"/>
        <end position="494"/>
    </location>
</feature>
<dbReference type="InterPro" id="IPR032689">
    <property type="entry name" value="TraG-D_C"/>
</dbReference>
<feature type="region of interest" description="Disordered" evidence="1">
    <location>
        <begin position="484"/>
        <end position="505"/>
    </location>
</feature>
<evidence type="ECO:0000256" key="1">
    <source>
        <dbReference type="SAM" id="MobiDB-lite"/>
    </source>
</evidence>
<name>M0HAL3_HALGM</name>
<proteinExistence type="predicted"/>
<dbReference type="AlphaFoldDB" id="M0HAL3"/>
<dbReference type="EMBL" id="AOLJ01000017">
    <property type="protein sequence ID" value="ELZ80164.1"/>
    <property type="molecule type" value="Genomic_DNA"/>
</dbReference>
<dbReference type="PANTHER" id="PTHR30121">
    <property type="entry name" value="UNCHARACTERIZED PROTEIN YJGR-RELATED"/>
    <property type="match status" value="1"/>
</dbReference>
<dbReference type="PATRIC" id="fig|1227459.3.peg.2185"/>
<evidence type="ECO:0000313" key="3">
    <source>
        <dbReference type="EMBL" id="ELZ80164.1"/>
    </source>
</evidence>
<dbReference type="SUPFAM" id="SSF52540">
    <property type="entry name" value="P-loop containing nucleoside triphosphate hydrolases"/>
    <property type="match status" value="1"/>
</dbReference>
<evidence type="ECO:0000259" key="2">
    <source>
        <dbReference type="Pfam" id="PF12696"/>
    </source>
</evidence>
<keyword evidence="4" id="KW-1185">Reference proteome</keyword>
<accession>M0HAL3</accession>
<protein>
    <recommendedName>
        <fullName evidence="2">TraD/TraG TraM recognition site domain-containing protein</fullName>
    </recommendedName>
</protein>
<feature type="compositionally biased region" description="Polar residues" evidence="1">
    <location>
        <begin position="495"/>
        <end position="505"/>
    </location>
</feature>
<dbReference type="Proteomes" id="UP000011571">
    <property type="component" value="Unassembled WGS sequence"/>
</dbReference>
<organism evidence="3 4">
    <name type="scientific">Haloferax gibbonsii (strain ATCC 33959 / DSM 4427 / JCM 8863 / NBRC 102184 / NCIMB 2188 / Ma 2.38)</name>
    <dbReference type="NCBI Taxonomy" id="1227459"/>
    <lineage>
        <taxon>Archaea</taxon>
        <taxon>Methanobacteriati</taxon>
        <taxon>Methanobacteriota</taxon>
        <taxon>Stenosarchaea group</taxon>
        <taxon>Halobacteria</taxon>
        <taxon>Halobacteriales</taxon>
        <taxon>Haloferacaceae</taxon>
        <taxon>Haloferax</taxon>
    </lineage>
</organism>
<reference evidence="3 4" key="1">
    <citation type="journal article" date="2014" name="PLoS Genet.">
        <title>Phylogenetically driven sequencing of extremely halophilic archaea reveals strategies for static and dynamic osmo-response.</title>
        <authorList>
            <person name="Becker E.A."/>
            <person name="Seitzer P.M."/>
            <person name="Tritt A."/>
            <person name="Larsen D."/>
            <person name="Krusor M."/>
            <person name="Yao A.I."/>
            <person name="Wu D."/>
            <person name="Madern D."/>
            <person name="Eisen J.A."/>
            <person name="Darling A.E."/>
            <person name="Facciotti M.T."/>
        </authorList>
    </citation>
    <scope>NUCLEOTIDE SEQUENCE [LARGE SCALE GENOMIC DNA]</scope>
    <source>
        <strain evidence="4">ATCC 33959 / DSM 4427 / JCM 8863 / NBRC 102184 / NCIMB 2188 / Ma 2.38</strain>
    </source>
</reference>
<feature type="domain" description="TraD/TraG TraM recognition site" evidence="2">
    <location>
        <begin position="239"/>
        <end position="306"/>
    </location>
</feature>
<dbReference type="InterPro" id="IPR027417">
    <property type="entry name" value="P-loop_NTPase"/>
</dbReference>